<feature type="chain" id="PRO_5020544131" evidence="5">
    <location>
        <begin position="38"/>
        <end position="351"/>
    </location>
</feature>
<dbReference type="InterPro" id="IPR017853">
    <property type="entry name" value="GH"/>
</dbReference>
<feature type="region of interest" description="Disordered" evidence="4">
    <location>
        <begin position="264"/>
        <end position="351"/>
    </location>
</feature>
<dbReference type="KEGG" id="pstg:E8M01_34740"/>
<dbReference type="InterPro" id="IPR018077">
    <property type="entry name" value="Glyco_hydro_fam25_subgr"/>
</dbReference>
<evidence type="ECO:0000256" key="4">
    <source>
        <dbReference type="SAM" id="MobiDB-lite"/>
    </source>
</evidence>
<feature type="compositionally biased region" description="Low complexity" evidence="4">
    <location>
        <begin position="271"/>
        <end position="281"/>
    </location>
</feature>
<dbReference type="Pfam" id="PF01183">
    <property type="entry name" value="Glyco_hydro_25"/>
    <property type="match status" value="1"/>
</dbReference>
<dbReference type="Gene3D" id="3.20.20.80">
    <property type="entry name" value="Glycosidases"/>
    <property type="match status" value="1"/>
</dbReference>
<dbReference type="GO" id="GO:0003796">
    <property type="term" value="F:lysozyme activity"/>
    <property type="evidence" value="ECO:0007669"/>
    <property type="project" value="InterPro"/>
</dbReference>
<evidence type="ECO:0000256" key="3">
    <source>
        <dbReference type="ARBA" id="ARBA00023295"/>
    </source>
</evidence>
<dbReference type="PANTHER" id="PTHR34135">
    <property type="entry name" value="LYSOZYME"/>
    <property type="match status" value="1"/>
</dbReference>
<dbReference type="Proteomes" id="UP000298781">
    <property type="component" value="Chromosome"/>
</dbReference>
<dbReference type="OrthoDB" id="9798192at2"/>
<keyword evidence="2 6" id="KW-0378">Hydrolase</keyword>
<dbReference type="PANTHER" id="PTHR34135:SF2">
    <property type="entry name" value="LYSOZYME"/>
    <property type="match status" value="1"/>
</dbReference>
<evidence type="ECO:0000313" key="7">
    <source>
        <dbReference type="Proteomes" id="UP000298781"/>
    </source>
</evidence>
<dbReference type="AlphaFoldDB" id="A0A4D7BDH2"/>
<comment type="similarity">
    <text evidence="1">Belongs to the glycosyl hydrolase 25 family.</text>
</comment>
<dbReference type="CDD" id="cd06413">
    <property type="entry name" value="GH25_muramidase_1"/>
    <property type="match status" value="1"/>
</dbReference>
<dbReference type="EMBL" id="CP039690">
    <property type="protein sequence ID" value="QCI68940.1"/>
    <property type="molecule type" value="Genomic_DNA"/>
</dbReference>
<organism evidence="6 7">
    <name type="scientific">Phreatobacter stygius</name>
    <dbReference type="NCBI Taxonomy" id="1940610"/>
    <lineage>
        <taxon>Bacteria</taxon>
        <taxon>Pseudomonadati</taxon>
        <taxon>Pseudomonadota</taxon>
        <taxon>Alphaproteobacteria</taxon>
        <taxon>Hyphomicrobiales</taxon>
        <taxon>Phreatobacteraceae</taxon>
        <taxon>Phreatobacter</taxon>
    </lineage>
</organism>
<dbReference type="GO" id="GO:0016052">
    <property type="term" value="P:carbohydrate catabolic process"/>
    <property type="evidence" value="ECO:0007669"/>
    <property type="project" value="TreeGrafter"/>
</dbReference>
<evidence type="ECO:0000256" key="5">
    <source>
        <dbReference type="SAM" id="SignalP"/>
    </source>
</evidence>
<gene>
    <name evidence="6" type="ORF">E8M01_34740</name>
</gene>
<feature type="signal peptide" evidence="5">
    <location>
        <begin position="1"/>
        <end position="37"/>
    </location>
</feature>
<dbReference type="GO" id="GO:0016998">
    <property type="term" value="P:cell wall macromolecule catabolic process"/>
    <property type="evidence" value="ECO:0007669"/>
    <property type="project" value="InterPro"/>
</dbReference>
<evidence type="ECO:0000313" key="6">
    <source>
        <dbReference type="EMBL" id="QCI68940.1"/>
    </source>
</evidence>
<evidence type="ECO:0000256" key="2">
    <source>
        <dbReference type="ARBA" id="ARBA00022801"/>
    </source>
</evidence>
<dbReference type="GO" id="GO:0009253">
    <property type="term" value="P:peptidoglycan catabolic process"/>
    <property type="evidence" value="ECO:0007669"/>
    <property type="project" value="InterPro"/>
</dbReference>
<dbReference type="InterPro" id="IPR002053">
    <property type="entry name" value="Glyco_hydro_25"/>
</dbReference>
<keyword evidence="5" id="KW-0732">Signal</keyword>
<proteinExistence type="inferred from homology"/>
<dbReference type="PROSITE" id="PS51904">
    <property type="entry name" value="GLYCOSYL_HYDROL_F25_2"/>
    <property type="match status" value="1"/>
</dbReference>
<keyword evidence="3" id="KW-0326">Glycosidase</keyword>
<reference evidence="6 7" key="1">
    <citation type="submission" date="2019-04" db="EMBL/GenBank/DDBJ databases">
        <title>Phreatobacter aquaticus sp. nov.</title>
        <authorList>
            <person name="Choi A."/>
        </authorList>
    </citation>
    <scope>NUCLEOTIDE SEQUENCE [LARGE SCALE GENOMIC DNA]</scope>
    <source>
        <strain evidence="6 7">KCTC 52518</strain>
    </source>
</reference>
<dbReference type="SMART" id="SM00641">
    <property type="entry name" value="Glyco_25"/>
    <property type="match status" value="1"/>
</dbReference>
<sequence length="351" mass="38415">MIVGHCARSMLVHASSRIAFVLLGLALAGCGSVPMQTAEPGGDHPFPTLTHTTGHSAHEVHGIDVSKWQGPIDWQQVRASGVTFAFIKATEGGDRLDDRFRENWEGARRAGVARGAYHFTYWCGSMSDQIAWFQRHVPNDPDALPPVLDVEWNFHSPTCPRRVSVPVAQQKMREFLHAMERHYGKKPIIYADITFHREVLASGEFSQYPFWVRSVRALPHERYPGRRWAFWQITATGRVAGVNGNVDRNVFAGSRAQWQRLAQSGFRHQAVAHAAPHASPQPHAPAPAPAADPRGPHQAEPVLAAVATQPATVEGAQVTSQTASPTPPPAAIPAPDAPAMLAPLPRPRPRP</sequence>
<accession>A0A4D7BDH2</accession>
<keyword evidence="7" id="KW-1185">Reference proteome</keyword>
<name>A0A4D7BDH2_9HYPH</name>
<evidence type="ECO:0000256" key="1">
    <source>
        <dbReference type="ARBA" id="ARBA00010646"/>
    </source>
</evidence>
<protein>
    <submittedName>
        <fullName evidence="6">Glycoside hydrolase</fullName>
    </submittedName>
</protein>
<dbReference type="SUPFAM" id="SSF51445">
    <property type="entry name" value="(Trans)glycosidases"/>
    <property type="match status" value="1"/>
</dbReference>
<feature type="compositionally biased region" description="Pro residues" evidence="4">
    <location>
        <begin position="325"/>
        <end position="336"/>
    </location>
</feature>